<reference evidence="2" key="2">
    <citation type="submission" date="2021-10" db="EMBL/GenBank/DDBJ databases">
        <title>Phylogenomics reveals ancestral predisposition of the termite-cultivated fungus Termitomyces towards a domesticated lifestyle.</title>
        <authorList>
            <person name="Auxier B."/>
            <person name="Grum-Grzhimaylo A."/>
            <person name="Cardenas M.E."/>
            <person name="Lodge J.D."/>
            <person name="Laessoe T."/>
            <person name="Pedersen O."/>
            <person name="Smith M.E."/>
            <person name="Kuyper T.W."/>
            <person name="Franco-Molano E.A."/>
            <person name="Baroni T.J."/>
            <person name="Aanen D.K."/>
        </authorList>
    </citation>
    <scope>NUCLEOTIDE SEQUENCE</scope>
    <source>
        <strain evidence="2">D49</strain>
    </source>
</reference>
<evidence type="ECO:0000256" key="1">
    <source>
        <dbReference type="SAM" id="MobiDB-lite"/>
    </source>
</evidence>
<feature type="compositionally biased region" description="Basic and acidic residues" evidence="1">
    <location>
        <begin position="19"/>
        <end position="31"/>
    </location>
</feature>
<feature type="compositionally biased region" description="Basic and acidic residues" evidence="1">
    <location>
        <begin position="79"/>
        <end position="95"/>
    </location>
</feature>
<comment type="caution">
    <text evidence="2">The sequence shown here is derived from an EMBL/GenBank/DDBJ whole genome shotgun (WGS) entry which is preliminary data.</text>
</comment>
<organism evidence="2 3">
    <name type="scientific">Sphagnurus paluster</name>
    <dbReference type="NCBI Taxonomy" id="117069"/>
    <lineage>
        <taxon>Eukaryota</taxon>
        <taxon>Fungi</taxon>
        <taxon>Dikarya</taxon>
        <taxon>Basidiomycota</taxon>
        <taxon>Agaricomycotina</taxon>
        <taxon>Agaricomycetes</taxon>
        <taxon>Agaricomycetidae</taxon>
        <taxon>Agaricales</taxon>
        <taxon>Tricholomatineae</taxon>
        <taxon>Lyophyllaceae</taxon>
        <taxon>Sphagnurus</taxon>
    </lineage>
</organism>
<feature type="non-terminal residue" evidence="2">
    <location>
        <position position="1"/>
    </location>
</feature>
<gene>
    <name evidence="2" type="ORF">H0H81_012206</name>
</gene>
<sequence length="121" mass="13220">AGALVLKSSSSPNLPLAGEGRDRHNGERPRLEGNNLAGGCSDEGPFHDDINSSSNVPHKLERSGVIVPAISHKSPTTDSEWRKTSRTREAQKAAEREARKITLRVMLEKIEAERAKVKAEK</sequence>
<keyword evidence="3" id="KW-1185">Reference proteome</keyword>
<evidence type="ECO:0000313" key="2">
    <source>
        <dbReference type="EMBL" id="KAG5635155.1"/>
    </source>
</evidence>
<feature type="region of interest" description="Disordered" evidence="1">
    <location>
        <begin position="1"/>
        <end position="57"/>
    </location>
</feature>
<evidence type="ECO:0000313" key="3">
    <source>
        <dbReference type="Proteomes" id="UP000717328"/>
    </source>
</evidence>
<accession>A0A9P7FTP1</accession>
<proteinExistence type="predicted"/>
<feature type="region of interest" description="Disordered" evidence="1">
    <location>
        <begin position="72"/>
        <end position="95"/>
    </location>
</feature>
<reference evidence="2" key="1">
    <citation type="submission" date="2021-02" db="EMBL/GenBank/DDBJ databases">
        <authorList>
            <person name="Nieuwenhuis M."/>
            <person name="Van De Peppel L.J.J."/>
        </authorList>
    </citation>
    <scope>NUCLEOTIDE SEQUENCE</scope>
    <source>
        <strain evidence="2">D49</strain>
    </source>
</reference>
<dbReference type="AlphaFoldDB" id="A0A9P7FTP1"/>
<dbReference type="Proteomes" id="UP000717328">
    <property type="component" value="Unassembled WGS sequence"/>
</dbReference>
<name>A0A9P7FTP1_9AGAR</name>
<protein>
    <submittedName>
        <fullName evidence="2">Uncharacterized protein</fullName>
    </submittedName>
</protein>
<dbReference type="EMBL" id="JABCKI010006163">
    <property type="protein sequence ID" value="KAG5635155.1"/>
    <property type="molecule type" value="Genomic_DNA"/>
</dbReference>